<evidence type="ECO:0000256" key="2">
    <source>
        <dbReference type="ARBA" id="ARBA00022553"/>
    </source>
</evidence>
<keyword evidence="2 7" id="KW-0597">Phosphoprotein</keyword>
<dbReference type="Proteomes" id="UP000192775">
    <property type="component" value="Plasmid unnamed1"/>
</dbReference>
<dbReference type="InterPro" id="IPR001789">
    <property type="entry name" value="Sig_transdc_resp-reg_receiver"/>
</dbReference>
<evidence type="ECO:0000259" key="9">
    <source>
        <dbReference type="PROSITE" id="PS50110"/>
    </source>
</evidence>
<evidence type="ECO:0000256" key="1">
    <source>
        <dbReference type="ARBA" id="ARBA00004496"/>
    </source>
</evidence>
<dbReference type="InterPro" id="IPR036388">
    <property type="entry name" value="WH-like_DNA-bd_sf"/>
</dbReference>
<evidence type="ECO:0000259" key="10">
    <source>
        <dbReference type="PROSITE" id="PS51755"/>
    </source>
</evidence>
<keyword evidence="12" id="KW-1185">Reference proteome</keyword>
<dbReference type="FunFam" id="3.40.50.2300:FF:000001">
    <property type="entry name" value="DNA-binding response regulator PhoB"/>
    <property type="match status" value="1"/>
</dbReference>
<dbReference type="InterPro" id="IPR001867">
    <property type="entry name" value="OmpR/PhoB-type_DNA-bd"/>
</dbReference>
<gene>
    <name evidence="11" type="ORF">B5808_19615</name>
</gene>
<evidence type="ECO:0000256" key="4">
    <source>
        <dbReference type="ARBA" id="ARBA00023015"/>
    </source>
</evidence>
<dbReference type="InterPro" id="IPR011006">
    <property type="entry name" value="CheY-like_superfamily"/>
</dbReference>
<comment type="subcellular location">
    <subcellularLocation>
        <location evidence="1">Cytoplasm</location>
    </subcellularLocation>
</comment>
<feature type="modified residue" description="4-aspartylphosphate" evidence="7">
    <location>
        <position position="51"/>
    </location>
</feature>
<dbReference type="Pfam" id="PF00486">
    <property type="entry name" value="Trans_reg_C"/>
    <property type="match status" value="1"/>
</dbReference>
<dbReference type="PANTHER" id="PTHR48111:SF22">
    <property type="entry name" value="REGULATOR OF RPOS"/>
    <property type="match status" value="1"/>
</dbReference>
<dbReference type="SUPFAM" id="SSF52172">
    <property type="entry name" value="CheY-like"/>
    <property type="match status" value="1"/>
</dbReference>
<dbReference type="GO" id="GO:0006355">
    <property type="term" value="P:regulation of DNA-templated transcription"/>
    <property type="evidence" value="ECO:0007669"/>
    <property type="project" value="InterPro"/>
</dbReference>
<dbReference type="Gene3D" id="6.10.250.690">
    <property type="match status" value="1"/>
</dbReference>
<dbReference type="SMART" id="SM00862">
    <property type="entry name" value="Trans_reg_C"/>
    <property type="match status" value="1"/>
</dbReference>
<accession>A0A1X9LWP0</accession>
<dbReference type="KEGG" id="cphy:B5808_19615"/>
<evidence type="ECO:0000313" key="11">
    <source>
        <dbReference type="EMBL" id="ARJ07709.1"/>
    </source>
</evidence>
<protein>
    <submittedName>
        <fullName evidence="11">DNA-binding response regulator</fullName>
    </submittedName>
</protein>
<dbReference type="PROSITE" id="PS51755">
    <property type="entry name" value="OMPR_PHOB"/>
    <property type="match status" value="1"/>
</dbReference>
<dbReference type="GO" id="GO:0000156">
    <property type="term" value="F:phosphorelay response regulator activity"/>
    <property type="evidence" value="ECO:0007669"/>
    <property type="project" value="TreeGrafter"/>
</dbReference>
<dbReference type="Pfam" id="PF00072">
    <property type="entry name" value="Response_reg"/>
    <property type="match status" value="1"/>
</dbReference>
<dbReference type="Gene3D" id="3.40.50.2300">
    <property type="match status" value="1"/>
</dbReference>
<keyword evidence="6" id="KW-0804">Transcription</keyword>
<dbReference type="AlphaFoldDB" id="A0A1X9LWP0"/>
<evidence type="ECO:0000256" key="8">
    <source>
        <dbReference type="PROSITE-ProRule" id="PRU01091"/>
    </source>
</evidence>
<organism evidence="11 12">
    <name type="scientific">Cnuibacter physcomitrellae</name>
    <dbReference type="NCBI Taxonomy" id="1619308"/>
    <lineage>
        <taxon>Bacteria</taxon>
        <taxon>Bacillati</taxon>
        <taxon>Actinomycetota</taxon>
        <taxon>Actinomycetes</taxon>
        <taxon>Micrococcales</taxon>
        <taxon>Microbacteriaceae</taxon>
        <taxon>Cnuibacter</taxon>
    </lineage>
</organism>
<sequence length="224" mass="24564">MPVLVVEDDPQMAGLLKRGLTEEGYDVTVAADGVQGLLAATRTPPGIAVLDVMLPGMSGFELCRRLRETQPSIMVLMLTARDDVDDRVRGLDAGADDYLVKPFAFSELAARLRALRRRDSPSTPSVLVVGDITIHTVSHDVSVEGVPVHLSPKEYQLLFLLGTHFEQTVSRTSIMTEIWGTVAHADLNIVDQYVSYLRRKLDVIPAQTRVVTERGVGFRLTASP</sequence>
<dbReference type="CDD" id="cd00383">
    <property type="entry name" value="trans_reg_C"/>
    <property type="match status" value="1"/>
</dbReference>
<proteinExistence type="predicted"/>
<dbReference type="GO" id="GO:0032993">
    <property type="term" value="C:protein-DNA complex"/>
    <property type="evidence" value="ECO:0007669"/>
    <property type="project" value="TreeGrafter"/>
</dbReference>
<evidence type="ECO:0000256" key="7">
    <source>
        <dbReference type="PROSITE-ProRule" id="PRU00169"/>
    </source>
</evidence>
<dbReference type="SMART" id="SM00448">
    <property type="entry name" value="REC"/>
    <property type="match status" value="1"/>
</dbReference>
<dbReference type="PANTHER" id="PTHR48111">
    <property type="entry name" value="REGULATOR OF RPOS"/>
    <property type="match status" value="1"/>
</dbReference>
<evidence type="ECO:0000256" key="5">
    <source>
        <dbReference type="ARBA" id="ARBA00023125"/>
    </source>
</evidence>
<dbReference type="EMBL" id="CP020716">
    <property type="protein sequence ID" value="ARJ07709.1"/>
    <property type="molecule type" value="Genomic_DNA"/>
</dbReference>
<evidence type="ECO:0000313" key="12">
    <source>
        <dbReference type="Proteomes" id="UP000192775"/>
    </source>
</evidence>
<dbReference type="Gene3D" id="1.10.10.10">
    <property type="entry name" value="Winged helix-like DNA-binding domain superfamily/Winged helix DNA-binding domain"/>
    <property type="match status" value="1"/>
</dbReference>
<reference evidence="11 12" key="1">
    <citation type="submission" date="2017-04" db="EMBL/GenBank/DDBJ databases">
        <authorList>
            <person name="Afonso C.L."/>
            <person name="Miller P.J."/>
            <person name="Scott M.A."/>
            <person name="Spackman E."/>
            <person name="Goraichik I."/>
            <person name="Dimitrov K.M."/>
            <person name="Suarez D.L."/>
            <person name="Swayne D.E."/>
        </authorList>
    </citation>
    <scope>NUCLEOTIDE SEQUENCE [LARGE SCALE GENOMIC DNA]</scope>
    <source>
        <strain evidence="12">XA(T)</strain>
        <plasmid evidence="12">Plasmid unnamed1</plasmid>
    </source>
</reference>
<feature type="DNA-binding region" description="OmpR/PhoB-type" evidence="8">
    <location>
        <begin position="124"/>
        <end position="222"/>
    </location>
</feature>
<dbReference type="CDD" id="cd17574">
    <property type="entry name" value="REC_OmpR"/>
    <property type="match status" value="1"/>
</dbReference>
<geneLocation type="plasmid" evidence="11">
    <name>unnamed1</name>
</geneLocation>
<feature type="domain" description="Response regulatory" evidence="9">
    <location>
        <begin position="2"/>
        <end position="116"/>
    </location>
</feature>
<dbReference type="InterPro" id="IPR039420">
    <property type="entry name" value="WalR-like"/>
</dbReference>
<keyword evidence="3" id="KW-0902">Two-component regulatory system</keyword>
<dbReference type="GO" id="GO:0000976">
    <property type="term" value="F:transcription cis-regulatory region binding"/>
    <property type="evidence" value="ECO:0007669"/>
    <property type="project" value="TreeGrafter"/>
</dbReference>
<feature type="domain" description="OmpR/PhoB-type" evidence="10">
    <location>
        <begin position="124"/>
        <end position="222"/>
    </location>
</feature>
<keyword evidence="4" id="KW-0805">Transcription regulation</keyword>
<name>A0A1X9LWP0_9MICO</name>
<dbReference type="GO" id="GO:0005829">
    <property type="term" value="C:cytosol"/>
    <property type="evidence" value="ECO:0007669"/>
    <property type="project" value="TreeGrafter"/>
</dbReference>
<keyword evidence="11" id="KW-0614">Plasmid</keyword>
<keyword evidence="5 8" id="KW-0238">DNA-binding</keyword>
<evidence type="ECO:0000256" key="3">
    <source>
        <dbReference type="ARBA" id="ARBA00023012"/>
    </source>
</evidence>
<evidence type="ECO:0000256" key="6">
    <source>
        <dbReference type="ARBA" id="ARBA00023163"/>
    </source>
</evidence>
<dbReference type="PROSITE" id="PS50110">
    <property type="entry name" value="RESPONSE_REGULATORY"/>
    <property type="match status" value="1"/>
</dbReference>